<evidence type="ECO:0000313" key="2">
    <source>
        <dbReference type="EMBL" id="CAJ1370771.1"/>
    </source>
</evidence>
<sequence>MPGPGGDPGPGGPGGPGDMPPMGGDMGGRAPPDGGGSGPGAPGPGSSPSGPSGGGSSPPSGGGTNGPDTGGGPGSGPTSPEGSCVPCTRRRLEVSEEASGAVLSTLLRRLKGSPAKRFRRLQGNCCPVQPGEQPSAGQLQAMAQTTTQNQPLETGSKVNACSFTEFFDTTLRECVKGRCRTPYTRPDKDRFCTPISEEEKAAIDPTASVTDSLRLMGLPAGYDMDQILNGGQARARFENEFAKELATQLDIVPSMIVVKDISEGSVIVNFRIDAPETANEGMVPAVVQMSLASVRQNLDALASDGSLLSNTDTSHGVSAPSTTARAQQYSNEEALMQAFNGEALEKVPLRSVETPEIFSLSPIGIGGRSKPNEYLPRSRAAETQDEKWTSPEKVDIDFAIFITPTHNKDPVLAMWARDGSSGYGGNFLANSPDRGLWGARGLMRSDRRVSVSDCETFDWLENLMKDKATRMGEEFVAWANPFTSETLQDPEFCLPEDLWVNTSCEEIETLRTSHQDQYRVACNRELFASSEMRYTVNMPLNDKWIQAENRREGSIYKPEWMLDTLTSFFFTWDKTAEETEKIFSEGAPAGGDVQLSYDPMLCAAQDAKIPCPVKVLYTGKTLYKGEHSGYNRKVLSKTGVSLEQLPASSPTIVPLIEIHMDVEKTVQLVQRGQPKWWPSTERTLREVLQCNEQSYWSEHRADCRALGIEQLPVFPFTVDLEEAMGDVTSARDKSMTLQPGTIYTIDVSIAVMPQYLKDMWGSVSVATFFVEVESVRVYAQALSFKERNEAQLRLKFRLSEKAKAMMKQPVMPWTNFLSSAGAWFGIWGLASVILSGLYSSLRMWGDLGPRDGEATLEDFQAQHEEKLGLKRRQAARKIKAQLEEEYKEYGIRIGIKKVYDLLVQPSSTKGLRSKVMLRDVLKDSNPLSELPEHVASLLGEVRVHLDEMGHQESSEHEDDEQLMQLEATEKQRKGGACPLQ</sequence>
<feature type="region of interest" description="Disordered" evidence="1">
    <location>
        <begin position="369"/>
        <end position="388"/>
    </location>
</feature>
<feature type="compositionally biased region" description="Low complexity" evidence="1">
    <location>
        <begin position="20"/>
        <end position="32"/>
    </location>
</feature>
<feature type="region of interest" description="Disordered" evidence="1">
    <location>
        <begin position="949"/>
        <end position="980"/>
    </location>
</feature>
<dbReference type="AlphaFoldDB" id="A0AA36MGS4"/>
<feature type="compositionally biased region" description="Gly residues" evidence="1">
    <location>
        <begin position="51"/>
        <end position="75"/>
    </location>
</feature>
<organism evidence="2 3">
    <name type="scientific">Effrenium voratum</name>
    <dbReference type="NCBI Taxonomy" id="2562239"/>
    <lineage>
        <taxon>Eukaryota</taxon>
        <taxon>Sar</taxon>
        <taxon>Alveolata</taxon>
        <taxon>Dinophyceae</taxon>
        <taxon>Suessiales</taxon>
        <taxon>Symbiodiniaceae</taxon>
        <taxon>Effrenium</taxon>
    </lineage>
</organism>
<feature type="region of interest" description="Disordered" evidence="1">
    <location>
        <begin position="1"/>
        <end position="85"/>
    </location>
</feature>
<proteinExistence type="predicted"/>
<dbReference type="Proteomes" id="UP001178507">
    <property type="component" value="Unassembled WGS sequence"/>
</dbReference>
<reference evidence="2" key="1">
    <citation type="submission" date="2023-08" db="EMBL/GenBank/DDBJ databases">
        <authorList>
            <person name="Chen Y."/>
            <person name="Shah S."/>
            <person name="Dougan E. K."/>
            <person name="Thang M."/>
            <person name="Chan C."/>
        </authorList>
    </citation>
    <scope>NUCLEOTIDE SEQUENCE</scope>
</reference>
<comment type="caution">
    <text evidence="2">The sequence shown here is derived from an EMBL/GenBank/DDBJ whole genome shotgun (WGS) entry which is preliminary data.</text>
</comment>
<gene>
    <name evidence="2" type="ORF">EVOR1521_LOCUS1265</name>
</gene>
<dbReference type="EMBL" id="CAUJNA010000036">
    <property type="protein sequence ID" value="CAJ1370771.1"/>
    <property type="molecule type" value="Genomic_DNA"/>
</dbReference>
<keyword evidence="3" id="KW-1185">Reference proteome</keyword>
<name>A0AA36MGS4_9DINO</name>
<protein>
    <submittedName>
        <fullName evidence="2">Uncharacterized protein</fullName>
    </submittedName>
</protein>
<evidence type="ECO:0000313" key="3">
    <source>
        <dbReference type="Proteomes" id="UP001178507"/>
    </source>
</evidence>
<accession>A0AA36MGS4</accession>
<evidence type="ECO:0000256" key="1">
    <source>
        <dbReference type="SAM" id="MobiDB-lite"/>
    </source>
</evidence>
<feature type="compositionally biased region" description="Basic and acidic residues" evidence="1">
    <location>
        <begin position="379"/>
        <end position="388"/>
    </location>
</feature>
<feature type="compositionally biased region" description="Pro residues" evidence="1">
    <location>
        <begin position="1"/>
        <end position="13"/>
    </location>
</feature>